<evidence type="ECO:0000313" key="1">
    <source>
        <dbReference type="EMBL" id="PFG20537.1"/>
    </source>
</evidence>
<dbReference type="AlphaFoldDB" id="A0A2A9D1H6"/>
<dbReference type="Proteomes" id="UP000224915">
    <property type="component" value="Unassembled WGS sequence"/>
</dbReference>
<keyword evidence="2" id="KW-1185">Reference proteome</keyword>
<proteinExistence type="predicted"/>
<reference evidence="1 2" key="1">
    <citation type="submission" date="2017-10" db="EMBL/GenBank/DDBJ databases">
        <title>Sequencing the genomes of 1000 actinobacteria strains.</title>
        <authorList>
            <person name="Klenk H.-P."/>
        </authorList>
    </citation>
    <scope>NUCLEOTIDE SEQUENCE [LARGE SCALE GENOMIC DNA]</scope>
    <source>
        <strain evidence="1 2">DSM 21801</strain>
    </source>
</reference>
<protein>
    <submittedName>
        <fullName evidence="1">Uncharacterized protein</fullName>
    </submittedName>
</protein>
<evidence type="ECO:0000313" key="2">
    <source>
        <dbReference type="Proteomes" id="UP000224915"/>
    </source>
</evidence>
<sequence>MSSAPAPRPAPTPAALRRRRLLALVLALVLLGAGAGGVYAWYTAAQEPERIVLDPLPGETVTAPIPTPAIQPSPRATETALQQALPDAVLVWAVTEQTRHEEALAQGAVEAWTLRYEDGTGQEVAVTVSQWRTATEASERAAAGLPSEGSERGEVRVGSEVVGEVVSWQESGRDHVRWTNGATVIDVQAPAGAGTAFYEAFGM</sequence>
<accession>A0A2A9D1H6</accession>
<name>A0A2A9D1H6_9MICO</name>
<comment type="caution">
    <text evidence="1">The sequence shown here is derived from an EMBL/GenBank/DDBJ whole genome shotgun (WGS) entry which is preliminary data.</text>
</comment>
<organism evidence="1 2">
    <name type="scientific">Serinibacter salmoneus</name>
    <dbReference type="NCBI Taxonomy" id="556530"/>
    <lineage>
        <taxon>Bacteria</taxon>
        <taxon>Bacillati</taxon>
        <taxon>Actinomycetota</taxon>
        <taxon>Actinomycetes</taxon>
        <taxon>Micrococcales</taxon>
        <taxon>Beutenbergiaceae</taxon>
        <taxon>Serinibacter</taxon>
    </lineage>
</organism>
<dbReference type="RefSeq" id="WP_098469493.1">
    <property type="nucleotide sequence ID" value="NZ_PDJD01000001.1"/>
</dbReference>
<gene>
    <name evidence="1" type="ORF">ATL40_2141</name>
</gene>
<dbReference type="EMBL" id="PDJD01000001">
    <property type="protein sequence ID" value="PFG20537.1"/>
    <property type="molecule type" value="Genomic_DNA"/>
</dbReference>